<keyword evidence="5" id="KW-0804">Transcription</keyword>
<evidence type="ECO:0000256" key="3">
    <source>
        <dbReference type="ARBA" id="ARBA00023015"/>
    </source>
</evidence>
<comment type="subcellular location">
    <subcellularLocation>
        <location evidence="1">Nucleus</location>
    </subcellularLocation>
</comment>
<proteinExistence type="inferred from homology"/>
<evidence type="ECO:0000256" key="7">
    <source>
        <dbReference type="ARBA" id="ARBA00023294"/>
    </source>
</evidence>
<keyword evidence="4" id="KW-0238">DNA-binding</keyword>
<dbReference type="PANTHER" id="PTHR31384:SF164">
    <property type="entry name" value="AUXIN RESPONSE FACTOR 12-RELATED"/>
    <property type="match status" value="1"/>
</dbReference>
<accession>A0A8X7WLU9</accession>
<dbReference type="SUPFAM" id="SSF101936">
    <property type="entry name" value="DNA-binding pseudobarrel domain"/>
    <property type="match status" value="1"/>
</dbReference>
<evidence type="ECO:0000256" key="2">
    <source>
        <dbReference type="ARBA" id="ARBA00007853"/>
    </source>
</evidence>
<dbReference type="OrthoDB" id="1722972at2759"/>
<dbReference type="PANTHER" id="PTHR31384">
    <property type="entry name" value="AUXIN RESPONSE FACTOR 4-RELATED"/>
    <property type="match status" value="1"/>
</dbReference>
<keyword evidence="10" id="KW-1185">Reference proteome</keyword>
<dbReference type="Pfam" id="PF06507">
    <property type="entry name" value="ARF_AD"/>
    <property type="match status" value="1"/>
</dbReference>
<dbReference type="InterPro" id="IPR044835">
    <property type="entry name" value="ARF_plant"/>
</dbReference>
<dbReference type="InterPro" id="IPR010525">
    <property type="entry name" value="ARF_dom"/>
</dbReference>
<comment type="similarity">
    <text evidence="2">Belongs to the ARF family.</text>
</comment>
<dbReference type="Gene3D" id="2.40.330.10">
    <property type="entry name" value="DNA-binding pseudobarrel domain"/>
    <property type="match status" value="1"/>
</dbReference>
<reference evidence="9 10" key="1">
    <citation type="submission" date="2020-02" db="EMBL/GenBank/DDBJ databases">
        <authorList>
            <person name="Ma Q."/>
            <person name="Huang Y."/>
            <person name="Song X."/>
            <person name="Pei D."/>
        </authorList>
    </citation>
    <scope>NUCLEOTIDE SEQUENCE [LARGE SCALE GENOMIC DNA]</scope>
    <source>
        <strain evidence="9">Sxm20200214</strain>
        <tissue evidence="9">Leaf</tissue>
    </source>
</reference>
<feature type="domain" description="Auxin response factor" evidence="8">
    <location>
        <begin position="161"/>
        <end position="213"/>
    </location>
</feature>
<gene>
    <name evidence="9" type="ORF">Bca52824_001598</name>
</gene>
<dbReference type="GO" id="GO:0009734">
    <property type="term" value="P:auxin-activated signaling pathway"/>
    <property type="evidence" value="ECO:0007669"/>
    <property type="project" value="UniProtKB-KW"/>
</dbReference>
<evidence type="ECO:0000256" key="6">
    <source>
        <dbReference type="ARBA" id="ARBA00023242"/>
    </source>
</evidence>
<evidence type="ECO:0000256" key="4">
    <source>
        <dbReference type="ARBA" id="ARBA00023125"/>
    </source>
</evidence>
<evidence type="ECO:0000256" key="1">
    <source>
        <dbReference type="ARBA" id="ARBA00004123"/>
    </source>
</evidence>
<dbReference type="GO" id="GO:0005634">
    <property type="term" value="C:nucleus"/>
    <property type="evidence" value="ECO:0007669"/>
    <property type="project" value="UniProtKB-SubCell"/>
</dbReference>
<dbReference type="Proteomes" id="UP000886595">
    <property type="component" value="Unassembled WGS sequence"/>
</dbReference>
<keyword evidence="3" id="KW-0805">Transcription regulation</keyword>
<name>A0A8X7WLU9_BRACI</name>
<keyword evidence="6" id="KW-0539">Nucleus</keyword>
<evidence type="ECO:0000256" key="5">
    <source>
        <dbReference type="ARBA" id="ARBA00023163"/>
    </source>
</evidence>
<evidence type="ECO:0000259" key="8">
    <source>
        <dbReference type="Pfam" id="PF06507"/>
    </source>
</evidence>
<dbReference type="Gene3D" id="2.30.30.1040">
    <property type="match status" value="1"/>
</dbReference>
<evidence type="ECO:0000313" key="10">
    <source>
        <dbReference type="Proteomes" id="UP000886595"/>
    </source>
</evidence>
<comment type="caution">
    <text evidence="9">The sequence shown here is derived from an EMBL/GenBank/DDBJ whole genome shotgun (WGS) entry which is preliminary data.</text>
</comment>
<organism evidence="9 10">
    <name type="scientific">Brassica carinata</name>
    <name type="common">Ethiopian mustard</name>
    <name type="synonym">Abyssinian cabbage</name>
    <dbReference type="NCBI Taxonomy" id="52824"/>
    <lineage>
        <taxon>Eukaryota</taxon>
        <taxon>Viridiplantae</taxon>
        <taxon>Streptophyta</taxon>
        <taxon>Embryophyta</taxon>
        <taxon>Tracheophyta</taxon>
        <taxon>Spermatophyta</taxon>
        <taxon>Magnoliopsida</taxon>
        <taxon>eudicotyledons</taxon>
        <taxon>Gunneridae</taxon>
        <taxon>Pentapetalae</taxon>
        <taxon>rosids</taxon>
        <taxon>malvids</taxon>
        <taxon>Brassicales</taxon>
        <taxon>Brassicaceae</taxon>
        <taxon>Brassiceae</taxon>
        <taxon>Brassica</taxon>
    </lineage>
</organism>
<keyword evidence="7" id="KW-0927">Auxin signaling pathway</keyword>
<dbReference type="GO" id="GO:0006355">
    <property type="term" value="P:regulation of DNA-templated transcription"/>
    <property type="evidence" value="ECO:0007669"/>
    <property type="project" value="InterPro"/>
</dbReference>
<dbReference type="InterPro" id="IPR015300">
    <property type="entry name" value="DNA-bd_pseudobarrel_sf"/>
</dbReference>
<dbReference type="GO" id="GO:0003677">
    <property type="term" value="F:DNA binding"/>
    <property type="evidence" value="ECO:0007669"/>
    <property type="project" value="UniProtKB-KW"/>
</dbReference>
<dbReference type="EMBL" id="JAAMPC010000001">
    <property type="protein sequence ID" value="KAG2330418.1"/>
    <property type="molecule type" value="Genomic_DNA"/>
</dbReference>
<sequence length="213" mass="24257">MATIDGTNNYLNDQLWKLCVGPLFDTPKVGEKDVEIPIPKNEDNIRNINYFTKVLSASDARKNGAFVLFKRHAFECLPLLDMSQITPSQEIIFWIITICYPREENGESRVGISKAAHQQHNIPTPLISKQSMHHGVVATALNAIKNKCMFVVFYKPRSSQFLVNFDKFVDGVNNKFSIGSRFSMKFEGKDFNEIRYSGTLVGVRDFSTHWNDS</sequence>
<evidence type="ECO:0000313" key="9">
    <source>
        <dbReference type="EMBL" id="KAG2330418.1"/>
    </source>
</evidence>
<dbReference type="AlphaFoldDB" id="A0A8X7WLU9"/>
<protein>
    <recommendedName>
        <fullName evidence="8">Auxin response factor domain-containing protein</fullName>
    </recommendedName>
</protein>